<dbReference type="AlphaFoldDB" id="A0AAF0D2V7"/>
<reference evidence="2" key="2">
    <citation type="journal article" date="2022" name="Nat. Microbiol.">
        <title>A closed Candidatus Odinarchaeum chromosome exposes Asgard archaeal viruses.</title>
        <authorList>
            <person name="Tamarit D."/>
            <person name="Caceres E.F."/>
            <person name="Krupovic M."/>
            <person name="Nijland R."/>
            <person name="Eme L."/>
            <person name="Robinson N.P."/>
            <person name="Ettema T.J.G."/>
        </authorList>
    </citation>
    <scope>NUCLEOTIDE SEQUENCE</scope>
    <source>
        <strain evidence="2">LCB_4</strain>
    </source>
</reference>
<evidence type="ECO:0000313" key="3">
    <source>
        <dbReference type="Proteomes" id="UP000186851"/>
    </source>
</evidence>
<gene>
    <name evidence="2" type="ORF">OdinLCB4_001450</name>
</gene>
<dbReference type="PANTHER" id="PTHR33303">
    <property type="entry name" value="CYTOPLASMIC PROTEIN-RELATED"/>
    <property type="match status" value="1"/>
</dbReference>
<dbReference type="Pfam" id="PF13380">
    <property type="entry name" value="CoA_binding_2"/>
    <property type="match status" value="1"/>
</dbReference>
<dbReference type="EMBL" id="CP091871">
    <property type="protein sequence ID" value="WEU40624.1"/>
    <property type="molecule type" value="Genomic_DNA"/>
</dbReference>
<evidence type="ECO:0000313" key="2">
    <source>
        <dbReference type="EMBL" id="WEU40624.1"/>
    </source>
</evidence>
<proteinExistence type="predicted"/>
<organism evidence="2 3">
    <name type="scientific">Odinarchaeota yellowstonii (strain LCB_4)</name>
    <dbReference type="NCBI Taxonomy" id="1841599"/>
    <lineage>
        <taxon>Archaea</taxon>
        <taxon>Promethearchaeati</taxon>
        <taxon>Candidatus Odinarchaeota</taxon>
        <taxon>Candidatus Odinarchaeia</taxon>
        <taxon>Candidatus Odinarchaeales</taxon>
        <taxon>Candidatus Odinarchaeaceae</taxon>
        <taxon>Candidatus Odinarchaeum</taxon>
    </lineage>
</organism>
<dbReference type="InterPro" id="IPR003781">
    <property type="entry name" value="CoA-bd"/>
</dbReference>
<dbReference type="Proteomes" id="UP000186851">
    <property type="component" value="Chromosome"/>
</dbReference>
<accession>A0AAF0D2V7</accession>
<dbReference type="SMART" id="SM00881">
    <property type="entry name" value="CoA_binding"/>
    <property type="match status" value="1"/>
</dbReference>
<dbReference type="KEGG" id="oyw:OdinLCB4_001450"/>
<feature type="domain" description="CoA-binding" evidence="1">
    <location>
        <begin position="20"/>
        <end position="115"/>
    </location>
</feature>
<dbReference type="InterPro" id="IPR036291">
    <property type="entry name" value="NAD(P)-bd_dom_sf"/>
</dbReference>
<protein>
    <submittedName>
        <fullName evidence="2">CoA-binding protein</fullName>
    </submittedName>
</protein>
<name>A0AAF0D2V7_ODILC</name>
<sequence length="149" mass="16886">MSKKCATEILTMGSDEIQKILYKAKVIAVVGMSRDPSKLAHIIPKYLLEHGYQIIPINPNAKEILGLKSYSSLEDVPDNIKIDILEIFRPPEEIPALVEVAHKKRIPVVWLQVGLRSKEAAEKAAKYGIIFVENLCIRREHMLMMGTFF</sequence>
<dbReference type="Gene3D" id="3.40.50.720">
    <property type="entry name" value="NAD(P)-binding Rossmann-like Domain"/>
    <property type="match status" value="1"/>
</dbReference>
<reference evidence="2" key="1">
    <citation type="journal article" date="2017" name="Nature">
        <title>Asgard archaea illuminate the origin of eukaryotic cellular complexity.</title>
        <authorList>
            <person name="Zaremba-Niedzwiedzka K."/>
            <person name="Caceres E.F."/>
            <person name="Saw J.H."/>
            <person name="Backstrom D."/>
            <person name="Juzokaite L."/>
            <person name="Vancaester E."/>
            <person name="Seitz K.W."/>
            <person name="Anantharaman K."/>
            <person name="Starnawski P."/>
            <person name="Kjeldsen K.U."/>
            <person name="Scott M.B."/>
            <person name="Nunoura T."/>
            <person name="Banfield J.F."/>
            <person name="Schramm A."/>
            <person name="Baker B.J."/>
            <person name="Spang A."/>
            <person name="Ettema T.J.G."/>
        </authorList>
    </citation>
    <scope>NUCLEOTIDE SEQUENCE</scope>
    <source>
        <strain evidence="2">LCB_4</strain>
    </source>
</reference>
<evidence type="ECO:0000259" key="1">
    <source>
        <dbReference type="SMART" id="SM00881"/>
    </source>
</evidence>
<dbReference type="SUPFAM" id="SSF51735">
    <property type="entry name" value="NAD(P)-binding Rossmann-fold domains"/>
    <property type="match status" value="1"/>
</dbReference>
<dbReference type="PANTHER" id="PTHR33303:SF2">
    <property type="entry name" value="COA-BINDING DOMAIN-CONTAINING PROTEIN"/>
    <property type="match status" value="1"/>
</dbReference>